<dbReference type="NCBIfam" id="TIGR00325">
    <property type="entry name" value="lpxC"/>
    <property type="match status" value="1"/>
</dbReference>
<dbReference type="Gene3D" id="3.30.230.20">
    <property type="entry name" value="lpxc deacetylase, domain 1"/>
    <property type="match status" value="1"/>
</dbReference>
<keyword evidence="10 12" id="KW-0443">Lipid metabolism</keyword>
<evidence type="ECO:0000256" key="7">
    <source>
        <dbReference type="ARBA" id="ARBA00022723"/>
    </source>
</evidence>
<evidence type="ECO:0000313" key="13">
    <source>
        <dbReference type="EMBL" id="XDU65928.1"/>
    </source>
</evidence>
<keyword evidence="9 12" id="KW-0862">Zinc</keyword>
<dbReference type="HAMAP" id="MF_00388">
    <property type="entry name" value="LpxC"/>
    <property type="match status" value="1"/>
</dbReference>
<gene>
    <name evidence="12 13" type="primary">lpxC</name>
    <name evidence="13" type="ORF">AB8B22_05730</name>
</gene>
<evidence type="ECO:0000256" key="4">
    <source>
        <dbReference type="ARBA" id="ARBA00012745"/>
    </source>
</evidence>
<comment type="catalytic activity">
    <reaction evidence="11 12">
        <text>a UDP-3-O-[(3R)-3-hydroxyacyl]-N-acetyl-alpha-D-glucosamine + H2O = a UDP-3-O-[(3R)-3-hydroxyacyl]-alpha-D-glucosamine + acetate</text>
        <dbReference type="Rhea" id="RHEA:67816"/>
        <dbReference type="ChEBI" id="CHEBI:15377"/>
        <dbReference type="ChEBI" id="CHEBI:30089"/>
        <dbReference type="ChEBI" id="CHEBI:137740"/>
        <dbReference type="ChEBI" id="CHEBI:173225"/>
        <dbReference type="EC" id="3.5.1.108"/>
    </reaction>
</comment>
<evidence type="ECO:0000256" key="5">
    <source>
        <dbReference type="ARBA" id="ARBA00022516"/>
    </source>
</evidence>
<dbReference type="GO" id="GO:0103117">
    <property type="term" value="F:UDP-3-O-acyl-N-acetylglucosamine deacetylase activity"/>
    <property type="evidence" value="ECO:0007669"/>
    <property type="project" value="UniProtKB-UniRule"/>
</dbReference>
<evidence type="ECO:0000256" key="2">
    <source>
        <dbReference type="ARBA" id="ARBA00002923"/>
    </source>
</evidence>
<organism evidence="13">
    <name type="scientific">Leptotrichia rugosa</name>
    <dbReference type="NCBI Taxonomy" id="3239302"/>
    <lineage>
        <taxon>Bacteria</taxon>
        <taxon>Fusobacteriati</taxon>
        <taxon>Fusobacteriota</taxon>
        <taxon>Fusobacteriia</taxon>
        <taxon>Fusobacteriales</taxon>
        <taxon>Leptotrichiaceae</taxon>
        <taxon>Leptotrichia</taxon>
    </lineage>
</organism>
<dbReference type="InterPro" id="IPR011334">
    <property type="entry name" value="UDP-acyl_GlcNac_deAcase_C"/>
</dbReference>
<evidence type="ECO:0000256" key="6">
    <source>
        <dbReference type="ARBA" id="ARBA00022556"/>
    </source>
</evidence>
<feature type="binding site" evidence="12">
    <location>
        <position position="242"/>
    </location>
    <ligand>
        <name>Zn(2+)</name>
        <dbReference type="ChEBI" id="CHEBI:29105"/>
    </ligand>
</feature>
<dbReference type="PANTHER" id="PTHR33694">
    <property type="entry name" value="UDP-3-O-ACYL-N-ACETYLGLUCOSAMINE DEACETYLASE 1, MITOCHONDRIAL-RELATED"/>
    <property type="match status" value="1"/>
</dbReference>
<evidence type="ECO:0000256" key="8">
    <source>
        <dbReference type="ARBA" id="ARBA00022801"/>
    </source>
</evidence>
<dbReference type="PANTHER" id="PTHR33694:SF1">
    <property type="entry name" value="UDP-3-O-ACYL-N-ACETYLGLUCOSAMINE DEACETYLASE 1, MITOCHONDRIAL-RELATED"/>
    <property type="match status" value="1"/>
</dbReference>
<dbReference type="InterPro" id="IPR020568">
    <property type="entry name" value="Ribosomal_Su5_D2-typ_SF"/>
</dbReference>
<feature type="binding site" evidence="12">
    <location>
        <position position="79"/>
    </location>
    <ligand>
        <name>Zn(2+)</name>
        <dbReference type="ChEBI" id="CHEBI:29105"/>
    </ligand>
</feature>
<keyword evidence="8 12" id="KW-0378">Hydrolase</keyword>
<sequence>MKRKTIKNQVEINGIGLHKGKQIKMVLKPASKKTGIVFERVDVCDKNNIIKVNYKNLFDLERGTNIQNEDGVKLHTIEHFMSTLSVCGITDVFVEIEGNEMPILDGSSIRFVEKIKSAGVLELEEEIEPLIITEPVIFSDEKNGKYVLALPYDGFKISYTIDFNHTFLKSEYFEFEVNLENYEKEIASCRTFAFDYEIDFLKKNNLALGGSLDNAIVIGKDGPLNPEGLRYENEFVRHKILDIIGDLYVLGTPIKAHIIAIKAGHFINAKLTEMIAKKFEI</sequence>
<comment type="similarity">
    <text evidence="12">Belongs to the LpxC family.</text>
</comment>
<dbReference type="GO" id="GO:0016020">
    <property type="term" value="C:membrane"/>
    <property type="evidence" value="ECO:0007669"/>
    <property type="project" value="GOC"/>
</dbReference>
<dbReference type="EMBL" id="CP165644">
    <property type="protein sequence ID" value="XDU65928.1"/>
    <property type="molecule type" value="Genomic_DNA"/>
</dbReference>
<dbReference type="GO" id="GO:0009245">
    <property type="term" value="P:lipid A biosynthetic process"/>
    <property type="evidence" value="ECO:0007669"/>
    <property type="project" value="UniProtKB-UniRule"/>
</dbReference>
<dbReference type="GO" id="GO:0046872">
    <property type="term" value="F:metal ion binding"/>
    <property type="evidence" value="ECO:0007669"/>
    <property type="project" value="UniProtKB-KW"/>
</dbReference>
<protein>
    <recommendedName>
        <fullName evidence="4 12">UDP-3-O-acyl-N-acetylglucosamine deacetylase</fullName>
        <shortName evidence="12">UDP-3-O-acyl-GlcNAc deacetylase</shortName>
        <ecNumber evidence="4 12">3.5.1.108</ecNumber>
    </recommendedName>
    <alternativeName>
        <fullName evidence="12">UDP-3-O-[R-3-hydroxymyristoyl]-N-acetylglucosamine deacetylase</fullName>
    </alternativeName>
</protein>
<dbReference type="InterPro" id="IPR004463">
    <property type="entry name" value="UDP-acyl_GlcNac_deAcase"/>
</dbReference>
<comment type="function">
    <text evidence="2 12">Catalyzes the hydrolysis of UDP-3-O-myristoyl-N-acetylglucosamine to form UDP-3-O-myristoylglucosamine and acetate, the committed step in lipid A biosynthesis.</text>
</comment>
<keyword evidence="7 12" id="KW-0479">Metal-binding</keyword>
<dbReference type="Gene3D" id="3.30.1700.10">
    <property type="entry name" value="lpxc deacetylase, domain 2"/>
    <property type="match status" value="1"/>
</dbReference>
<reference evidence="13" key="1">
    <citation type="submission" date="2024-07" db="EMBL/GenBank/DDBJ databases">
        <authorList>
            <person name="Li X.-J."/>
            <person name="Wang X."/>
        </authorList>
    </citation>
    <scope>NUCLEOTIDE SEQUENCE</scope>
    <source>
        <strain evidence="13">HSP-334</strain>
    </source>
</reference>
<dbReference type="AlphaFoldDB" id="A0AB39VF58"/>
<evidence type="ECO:0000256" key="11">
    <source>
        <dbReference type="ARBA" id="ARBA00024535"/>
    </source>
</evidence>
<comment type="pathway">
    <text evidence="3 12">Glycolipid biosynthesis; lipid IV(A) biosynthesis; lipid IV(A) from (3R)-3-hydroxytetradecanoyl-[acyl-carrier-protein] and UDP-N-acetyl-alpha-D-glucosamine: step 2/6.</text>
</comment>
<feature type="binding site" evidence="12">
    <location>
        <position position="238"/>
    </location>
    <ligand>
        <name>Zn(2+)</name>
        <dbReference type="ChEBI" id="CHEBI:29105"/>
    </ligand>
</feature>
<accession>A0AB39VF58</accession>
<dbReference type="Pfam" id="PF03331">
    <property type="entry name" value="LpxC"/>
    <property type="match status" value="1"/>
</dbReference>
<proteinExistence type="inferred from homology"/>
<evidence type="ECO:0000256" key="3">
    <source>
        <dbReference type="ARBA" id="ARBA00005002"/>
    </source>
</evidence>
<keyword evidence="6 12" id="KW-0441">Lipid A biosynthesis</keyword>
<feature type="active site" description="Proton donor" evidence="12">
    <location>
        <position position="265"/>
    </location>
</feature>
<comment type="cofactor">
    <cofactor evidence="1 12">
        <name>Zn(2+)</name>
        <dbReference type="ChEBI" id="CHEBI:29105"/>
    </cofactor>
</comment>
<evidence type="ECO:0000256" key="10">
    <source>
        <dbReference type="ARBA" id="ARBA00023098"/>
    </source>
</evidence>
<dbReference type="KEGG" id="lrug:AB8B22_05730"/>
<dbReference type="RefSeq" id="WP_314079950.1">
    <property type="nucleotide sequence ID" value="NZ_CP165644.1"/>
</dbReference>
<keyword evidence="5 12" id="KW-0444">Lipid biosynthesis</keyword>
<evidence type="ECO:0000256" key="12">
    <source>
        <dbReference type="HAMAP-Rule" id="MF_00388"/>
    </source>
</evidence>
<dbReference type="InterPro" id="IPR015870">
    <property type="entry name" value="UDP-acyl_N-AcGlcN_deAcase_N"/>
</dbReference>
<evidence type="ECO:0000256" key="9">
    <source>
        <dbReference type="ARBA" id="ARBA00022833"/>
    </source>
</evidence>
<name>A0AB39VF58_9FUSO</name>
<dbReference type="SUPFAM" id="SSF54211">
    <property type="entry name" value="Ribosomal protein S5 domain 2-like"/>
    <property type="match status" value="2"/>
</dbReference>
<evidence type="ECO:0000256" key="1">
    <source>
        <dbReference type="ARBA" id="ARBA00001947"/>
    </source>
</evidence>
<dbReference type="EC" id="3.5.1.108" evidence="4 12"/>